<dbReference type="PROSITE" id="PS50206">
    <property type="entry name" value="RHODANESE_3"/>
    <property type="match status" value="1"/>
</dbReference>
<dbReference type="InterPro" id="IPR036873">
    <property type="entry name" value="Rhodanese-like_dom_sf"/>
</dbReference>
<protein>
    <submittedName>
        <fullName evidence="2">Molybdopterin biosynthesis protein MoeB</fullName>
    </submittedName>
</protein>
<name>A0A2X4UHR1_9NOCA</name>
<dbReference type="Gene3D" id="3.40.250.10">
    <property type="entry name" value="Rhodanese-like domain"/>
    <property type="match status" value="1"/>
</dbReference>
<feature type="domain" description="Rhodanese" evidence="1">
    <location>
        <begin position="37"/>
        <end position="135"/>
    </location>
</feature>
<dbReference type="AlphaFoldDB" id="A0A2X4UHR1"/>
<proteinExistence type="predicted"/>
<dbReference type="EMBL" id="LS483468">
    <property type="protein sequence ID" value="SQI32490.1"/>
    <property type="molecule type" value="Genomic_DNA"/>
</dbReference>
<evidence type="ECO:0000259" key="1">
    <source>
        <dbReference type="PROSITE" id="PS50206"/>
    </source>
</evidence>
<evidence type="ECO:0000313" key="2">
    <source>
        <dbReference type="EMBL" id="SQI32490.1"/>
    </source>
</evidence>
<keyword evidence="3" id="KW-1185">Reference proteome</keyword>
<dbReference type="SUPFAM" id="SSF52821">
    <property type="entry name" value="Rhodanese/Cell cycle control phosphatase"/>
    <property type="match status" value="1"/>
</dbReference>
<sequence>MRAALLDSVSASVSSAPVAVYLPAVERTYPSELAAAVARGAVVVDIRESGERAVQGTLPGALAIGAELLPARLDPTHPGRLALATDRDREWILVSARGAETRRVVLDLRRRGLRRVTMLVGGYAAIRSADLVGAVTAAQHVAEDVARVTAH</sequence>
<evidence type="ECO:0000313" key="3">
    <source>
        <dbReference type="Proteomes" id="UP000249091"/>
    </source>
</evidence>
<accession>A0A2X4UHR1</accession>
<dbReference type="InterPro" id="IPR001763">
    <property type="entry name" value="Rhodanese-like_dom"/>
</dbReference>
<dbReference type="KEGG" id="rcr:NCTC10994_02198"/>
<dbReference type="STRING" id="1219011.GCA_001895045_03291"/>
<dbReference type="Pfam" id="PF00581">
    <property type="entry name" value="Rhodanese"/>
    <property type="match status" value="1"/>
</dbReference>
<reference evidence="2 3" key="1">
    <citation type="submission" date="2018-06" db="EMBL/GenBank/DDBJ databases">
        <authorList>
            <consortium name="Pathogen Informatics"/>
            <person name="Doyle S."/>
        </authorList>
    </citation>
    <scope>NUCLEOTIDE SEQUENCE [LARGE SCALE GENOMIC DNA]</scope>
    <source>
        <strain evidence="2 3">NCTC10994</strain>
    </source>
</reference>
<gene>
    <name evidence="2" type="ORF">NCTC10994_02198</name>
</gene>
<organism evidence="2 3">
    <name type="scientific">Rhodococcus coprophilus</name>
    <dbReference type="NCBI Taxonomy" id="38310"/>
    <lineage>
        <taxon>Bacteria</taxon>
        <taxon>Bacillati</taxon>
        <taxon>Actinomycetota</taxon>
        <taxon>Actinomycetes</taxon>
        <taxon>Mycobacteriales</taxon>
        <taxon>Nocardiaceae</taxon>
        <taxon>Rhodococcus</taxon>
    </lineage>
</organism>
<dbReference type="Proteomes" id="UP000249091">
    <property type="component" value="Chromosome 1"/>
</dbReference>
<dbReference type="RefSeq" id="WP_072702595.1">
    <property type="nucleotide sequence ID" value="NZ_JAFBBL010000001.1"/>
</dbReference>